<feature type="modified residue" description="N6-(pyridoxal phosphate)lysine" evidence="12">
    <location>
        <position position="314"/>
    </location>
</feature>
<dbReference type="RefSeq" id="WP_321534542.1">
    <property type="nucleotide sequence ID" value="NZ_JARGDL010000001.1"/>
</dbReference>
<dbReference type="SUPFAM" id="SSF102114">
    <property type="entry name" value="Radical SAM enzymes"/>
    <property type="match status" value="1"/>
</dbReference>
<sequence>MELWQQMVRDSIHSVDQLVEKFGIDKKVAERLDKFFQARINPYYLSLIRYPGDPIWKQCVPDKAELEDMDGFEDPLQEDAMSPVPNITHRYPDRVLFLTTSQCGMYCRFCTRKRKVGNSDKISMKELESAFKYLEKHTEVRDVVLSGGDPLMLTDTMLEKILKRLRQIPHIEIIRIGSKMPCVLPHRITPKLVEMIKKYHPIYVNTHFNHPWEITPESSKACELLANAGIPVSNQAVLMKGVNDDADVMKELFHKLLKIRVRPYYLYMADETRGANHFRTSLDKGLEIMFKLRGHTSGLAIPHFVIDAPGGGGKIPILPQYVLHRDNDRIVMRNYKNEIFVYRDSHSDKLHENKIQIEIVKKNGNNGNGTSKKPKNYKEKIEVPDLITLGKN</sequence>
<comment type="cofactor">
    <cofactor evidence="1 12">
        <name>pyridoxal 5'-phosphate</name>
        <dbReference type="ChEBI" id="CHEBI:597326"/>
    </cofactor>
</comment>
<dbReference type="GO" id="GO:0051539">
    <property type="term" value="F:4 iron, 4 sulfur cluster binding"/>
    <property type="evidence" value="ECO:0007669"/>
    <property type="project" value="UniProtKB-KW"/>
</dbReference>
<comment type="caution">
    <text evidence="14">The sequence shown here is derived from an EMBL/GenBank/DDBJ whole genome shotgun (WGS) entry which is preliminary data.</text>
</comment>
<dbReference type="InterPro" id="IPR025895">
    <property type="entry name" value="LAM_C_dom"/>
</dbReference>
<comment type="cofactor">
    <cofactor evidence="2">
        <name>[4Fe-4S] cluster</name>
        <dbReference type="ChEBI" id="CHEBI:49883"/>
    </cofactor>
</comment>
<evidence type="ECO:0000256" key="9">
    <source>
        <dbReference type="ARBA" id="ARBA00023014"/>
    </source>
</evidence>
<dbReference type="PANTHER" id="PTHR30538">
    <property type="entry name" value="LYSINE 2,3-AMINOMUTASE-RELATED"/>
    <property type="match status" value="1"/>
</dbReference>
<dbReference type="Pfam" id="PF12544">
    <property type="entry name" value="LAM_C"/>
    <property type="match status" value="1"/>
</dbReference>
<protein>
    <submittedName>
        <fullName evidence="14">KamA family radical SAM protein</fullName>
    </submittedName>
</protein>
<evidence type="ECO:0000256" key="6">
    <source>
        <dbReference type="ARBA" id="ARBA00022723"/>
    </source>
</evidence>
<evidence type="ECO:0000256" key="3">
    <source>
        <dbReference type="ARBA" id="ARBA00008703"/>
    </source>
</evidence>
<evidence type="ECO:0000313" key="15">
    <source>
        <dbReference type="Proteomes" id="UP001221302"/>
    </source>
</evidence>
<organism evidence="14 15">
    <name type="scientific">Stygiobacter electus</name>
    <dbReference type="NCBI Taxonomy" id="3032292"/>
    <lineage>
        <taxon>Bacteria</taxon>
        <taxon>Pseudomonadati</taxon>
        <taxon>Ignavibacteriota</taxon>
        <taxon>Ignavibacteria</taxon>
        <taxon>Ignavibacteriales</taxon>
        <taxon>Melioribacteraceae</taxon>
        <taxon>Stygiobacter</taxon>
    </lineage>
</organism>
<feature type="binding site" evidence="11">
    <location>
        <position position="103"/>
    </location>
    <ligand>
        <name>[4Fe-4S] cluster</name>
        <dbReference type="ChEBI" id="CHEBI:49883"/>
        <note>4Fe-4S-S-AdoMet</note>
    </ligand>
</feature>
<evidence type="ECO:0000256" key="11">
    <source>
        <dbReference type="PIRSR" id="PIRSR004911-1"/>
    </source>
</evidence>
<feature type="binding site" evidence="11">
    <location>
        <position position="110"/>
    </location>
    <ligand>
        <name>[4Fe-4S] cluster</name>
        <dbReference type="ChEBI" id="CHEBI:49883"/>
        <note>4Fe-4S-S-AdoMet</note>
    </ligand>
</feature>
<evidence type="ECO:0000256" key="12">
    <source>
        <dbReference type="PIRSR" id="PIRSR603739-50"/>
    </source>
</evidence>
<evidence type="ECO:0000256" key="2">
    <source>
        <dbReference type="ARBA" id="ARBA00001966"/>
    </source>
</evidence>
<dbReference type="PROSITE" id="PS51918">
    <property type="entry name" value="RADICAL_SAM"/>
    <property type="match status" value="1"/>
</dbReference>
<dbReference type="GO" id="GO:0046872">
    <property type="term" value="F:metal ion binding"/>
    <property type="evidence" value="ECO:0007669"/>
    <property type="project" value="UniProtKB-KW"/>
</dbReference>
<name>A0AAE3NVE1_9BACT</name>
<dbReference type="PANTHER" id="PTHR30538:SF1">
    <property type="entry name" value="L-LYSINE 2,3-AMINOMUTASE"/>
    <property type="match status" value="1"/>
</dbReference>
<dbReference type="CDD" id="cd01335">
    <property type="entry name" value="Radical_SAM"/>
    <property type="match status" value="1"/>
</dbReference>
<evidence type="ECO:0000256" key="5">
    <source>
        <dbReference type="ARBA" id="ARBA00022691"/>
    </source>
</evidence>
<keyword evidence="10" id="KW-0413">Isomerase</keyword>
<dbReference type="PIRSF" id="PIRSF004911">
    <property type="entry name" value="DUF160"/>
    <property type="match status" value="1"/>
</dbReference>
<dbReference type="EMBL" id="JARGDL010000001">
    <property type="protein sequence ID" value="MDF1610776.1"/>
    <property type="molecule type" value="Genomic_DNA"/>
</dbReference>
<feature type="binding site" evidence="11">
    <location>
        <position position="107"/>
    </location>
    <ligand>
        <name>[4Fe-4S] cluster</name>
        <dbReference type="ChEBI" id="CHEBI:49883"/>
        <note>4Fe-4S-S-AdoMet</note>
    </ligand>
</feature>
<dbReference type="InterPro" id="IPR003739">
    <property type="entry name" value="Lys_aminomutase/Glu_NH3_mut"/>
</dbReference>
<evidence type="ECO:0000256" key="4">
    <source>
        <dbReference type="ARBA" id="ARBA00022485"/>
    </source>
</evidence>
<dbReference type="SFLD" id="SFLDG01070">
    <property type="entry name" value="PLP-dependent"/>
    <property type="match status" value="1"/>
</dbReference>
<dbReference type="InterPro" id="IPR058240">
    <property type="entry name" value="rSAM_sf"/>
</dbReference>
<dbReference type="GO" id="GO:0016853">
    <property type="term" value="F:isomerase activity"/>
    <property type="evidence" value="ECO:0007669"/>
    <property type="project" value="UniProtKB-KW"/>
</dbReference>
<dbReference type="Pfam" id="PF04055">
    <property type="entry name" value="Radical_SAM"/>
    <property type="match status" value="1"/>
</dbReference>
<comment type="similarity">
    <text evidence="3">Belongs to the radical SAM superfamily. KamA family.</text>
</comment>
<dbReference type="NCBIfam" id="TIGR00238">
    <property type="entry name" value="KamA family radical SAM protein"/>
    <property type="match status" value="1"/>
</dbReference>
<gene>
    <name evidence="14" type="ORF">P0M35_01315</name>
</gene>
<evidence type="ECO:0000313" key="14">
    <source>
        <dbReference type="EMBL" id="MDF1610776.1"/>
    </source>
</evidence>
<evidence type="ECO:0000256" key="7">
    <source>
        <dbReference type="ARBA" id="ARBA00022898"/>
    </source>
</evidence>
<proteinExistence type="inferred from homology"/>
<keyword evidence="6 11" id="KW-0479">Metal-binding</keyword>
<evidence type="ECO:0000256" key="1">
    <source>
        <dbReference type="ARBA" id="ARBA00001933"/>
    </source>
</evidence>
<accession>A0AAE3NVE1</accession>
<keyword evidence="9 11" id="KW-0411">Iron-sulfur</keyword>
<keyword evidence="4 11" id="KW-0004">4Fe-4S</keyword>
<evidence type="ECO:0000256" key="10">
    <source>
        <dbReference type="ARBA" id="ARBA00023235"/>
    </source>
</evidence>
<keyword evidence="15" id="KW-1185">Reference proteome</keyword>
<dbReference type="AlphaFoldDB" id="A0AAE3NVE1"/>
<keyword evidence="5" id="KW-0949">S-adenosyl-L-methionine</keyword>
<keyword evidence="7 12" id="KW-0663">Pyridoxal phosphate</keyword>
<keyword evidence="8" id="KW-0408">Iron</keyword>
<dbReference type="InterPro" id="IPR007197">
    <property type="entry name" value="rSAM"/>
</dbReference>
<dbReference type="InterPro" id="IPR013785">
    <property type="entry name" value="Aldolase_TIM"/>
</dbReference>
<dbReference type="SFLD" id="SFLDS00029">
    <property type="entry name" value="Radical_SAM"/>
    <property type="match status" value="1"/>
</dbReference>
<dbReference type="Proteomes" id="UP001221302">
    <property type="component" value="Unassembled WGS sequence"/>
</dbReference>
<evidence type="ECO:0000259" key="13">
    <source>
        <dbReference type="PROSITE" id="PS51918"/>
    </source>
</evidence>
<dbReference type="Gene3D" id="3.20.20.70">
    <property type="entry name" value="Aldolase class I"/>
    <property type="match status" value="1"/>
</dbReference>
<evidence type="ECO:0000256" key="8">
    <source>
        <dbReference type="ARBA" id="ARBA00023004"/>
    </source>
</evidence>
<reference evidence="14" key="1">
    <citation type="submission" date="2023-03" db="EMBL/GenBank/DDBJ databases">
        <title>Stygiobacter electus gen. nov., sp. nov., facultatively anaerobic thermotolerant bacterium of the class Ignavibacteria from a well of Yessentuki mineral water deposit.</title>
        <authorList>
            <person name="Podosokorskaya O.A."/>
            <person name="Elcheninov A.G."/>
            <person name="Petrova N.F."/>
            <person name="Zavarzina D.G."/>
            <person name="Kublanov I.V."/>
            <person name="Merkel A.Y."/>
        </authorList>
    </citation>
    <scope>NUCLEOTIDE SEQUENCE</scope>
    <source>
        <strain evidence="14">09-Me</strain>
    </source>
</reference>
<feature type="domain" description="Radical SAM core" evidence="13">
    <location>
        <begin position="89"/>
        <end position="302"/>
    </location>
</feature>